<sequence length="67" mass="6934">MPGGCTSGVRISSPAAFPASIAWTQKSSTPETAASTAQAGDHGTGELHGQHFVAEGSSRIYQKDWSQ</sequence>
<keyword evidence="2" id="KW-0808">Transferase</keyword>
<gene>
    <name evidence="2" type="primary">Gprk2l</name>
    <name evidence="2" type="ORF">rCG_35992</name>
</gene>
<protein>
    <submittedName>
        <fullName evidence="2">G protein-coupled receptor kinase 2, groucho gene related (Drosophila), isoform CRA_b</fullName>
    </submittedName>
</protein>
<dbReference type="EMBL" id="CH473963">
    <property type="protein sequence ID" value="EDM00082.1"/>
    <property type="molecule type" value="Genomic_DNA"/>
</dbReference>
<evidence type="ECO:0000313" key="3">
    <source>
        <dbReference type="Proteomes" id="UP000234681"/>
    </source>
</evidence>
<keyword evidence="2" id="KW-0418">Kinase</keyword>
<feature type="compositionally biased region" description="Polar residues" evidence="1">
    <location>
        <begin position="23"/>
        <end position="38"/>
    </location>
</feature>
<keyword evidence="2" id="KW-0675">Receptor</keyword>
<dbReference type="AlphaFoldDB" id="A6IK18"/>
<accession>A6IK18</accession>
<dbReference type="GO" id="GO:0016301">
    <property type="term" value="F:kinase activity"/>
    <property type="evidence" value="ECO:0007669"/>
    <property type="project" value="UniProtKB-KW"/>
</dbReference>
<dbReference type="Proteomes" id="UP000234681">
    <property type="component" value="Chromosome 14"/>
</dbReference>
<proteinExistence type="predicted"/>
<evidence type="ECO:0000313" key="2">
    <source>
        <dbReference type="EMBL" id="EDM00082.1"/>
    </source>
</evidence>
<reference evidence="3" key="1">
    <citation type="submission" date="2005-09" db="EMBL/GenBank/DDBJ databases">
        <authorList>
            <person name="Mural R.J."/>
            <person name="Li P.W."/>
            <person name="Adams M.D."/>
            <person name="Amanatides P.G."/>
            <person name="Baden-Tillson H."/>
            <person name="Barnstead M."/>
            <person name="Chin S.H."/>
            <person name="Dew I."/>
            <person name="Evans C.A."/>
            <person name="Ferriera S."/>
            <person name="Flanigan M."/>
            <person name="Fosler C."/>
            <person name="Glodek A."/>
            <person name="Gu Z."/>
            <person name="Holt R.A."/>
            <person name="Jennings D."/>
            <person name="Kraft C.L."/>
            <person name="Lu F."/>
            <person name="Nguyen T."/>
            <person name="Nusskern D.R."/>
            <person name="Pfannkoch C.M."/>
            <person name="Sitter C."/>
            <person name="Sutton G.G."/>
            <person name="Venter J.C."/>
            <person name="Wang Z."/>
            <person name="Woodage T."/>
            <person name="Zheng X.H."/>
            <person name="Zhong F."/>
        </authorList>
    </citation>
    <scope>NUCLEOTIDE SEQUENCE [LARGE SCALE GENOMIC DNA]</scope>
    <source>
        <strain>BN</strain>
        <strain evidence="3">Sprague-Dawley</strain>
    </source>
</reference>
<evidence type="ECO:0000256" key="1">
    <source>
        <dbReference type="SAM" id="MobiDB-lite"/>
    </source>
</evidence>
<organism evidence="2 3">
    <name type="scientific">Rattus norvegicus</name>
    <name type="common">Rat</name>
    <dbReference type="NCBI Taxonomy" id="10116"/>
    <lineage>
        <taxon>Eukaryota</taxon>
        <taxon>Metazoa</taxon>
        <taxon>Chordata</taxon>
        <taxon>Craniata</taxon>
        <taxon>Vertebrata</taxon>
        <taxon>Euteleostomi</taxon>
        <taxon>Mammalia</taxon>
        <taxon>Eutheria</taxon>
        <taxon>Euarchontoglires</taxon>
        <taxon>Glires</taxon>
        <taxon>Rodentia</taxon>
        <taxon>Myomorpha</taxon>
        <taxon>Muroidea</taxon>
        <taxon>Muridae</taxon>
        <taxon>Murinae</taxon>
        <taxon>Rattus</taxon>
    </lineage>
</organism>
<name>A6IK18_RAT</name>
<feature type="region of interest" description="Disordered" evidence="1">
    <location>
        <begin position="22"/>
        <end position="67"/>
    </location>
</feature>